<name>A0A3D9RJ11_9FLAO</name>
<accession>A0A3D9RJ11</accession>
<evidence type="ECO:0000313" key="1">
    <source>
        <dbReference type="EMBL" id="REE79840.1"/>
    </source>
</evidence>
<dbReference type="EMBL" id="QTTQ01000012">
    <property type="protein sequence ID" value="REE79840.1"/>
    <property type="molecule type" value="Genomic_DNA"/>
</dbReference>
<sequence>MELPKFLLGDNTDCAKDIFVIHTDFPRFIINLLDDEIEWLEDFQGEDQQELETQVATLIEEASEFYDREMERYGNE</sequence>
<dbReference type="OrthoDB" id="1099259at2"/>
<dbReference type="RefSeq" id="WP_115882201.1">
    <property type="nucleotide sequence ID" value="NZ_QTTQ01000012.1"/>
</dbReference>
<gene>
    <name evidence="1" type="ORF">BX611_2738</name>
</gene>
<dbReference type="AlphaFoldDB" id="A0A3D9RJ11"/>
<organism evidence="1 2">
    <name type="scientific">Lutibacter oceani</name>
    <dbReference type="NCBI Taxonomy" id="1853311"/>
    <lineage>
        <taxon>Bacteria</taxon>
        <taxon>Pseudomonadati</taxon>
        <taxon>Bacteroidota</taxon>
        <taxon>Flavobacteriia</taxon>
        <taxon>Flavobacteriales</taxon>
        <taxon>Flavobacteriaceae</taxon>
        <taxon>Lutibacter</taxon>
    </lineage>
</organism>
<comment type="caution">
    <text evidence="1">The sequence shown here is derived from an EMBL/GenBank/DDBJ whole genome shotgun (WGS) entry which is preliminary data.</text>
</comment>
<keyword evidence="2" id="KW-1185">Reference proteome</keyword>
<dbReference type="Proteomes" id="UP000256429">
    <property type="component" value="Unassembled WGS sequence"/>
</dbReference>
<evidence type="ECO:0000313" key="2">
    <source>
        <dbReference type="Proteomes" id="UP000256429"/>
    </source>
</evidence>
<protein>
    <submittedName>
        <fullName evidence="1">Uncharacterized protein</fullName>
    </submittedName>
</protein>
<reference evidence="1 2" key="1">
    <citation type="submission" date="2018-08" db="EMBL/GenBank/DDBJ databases">
        <title>Genomic Encyclopedia of Type Strains, Phase III (KMG-III): the genomes of soil and plant-associated and newly described type strains.</title>
        <authorList>
            <person name="Whitman W."/>
        </authorList>
    </citation>
    <scope>NUCLEOTIDE SEQUENCE [LARGE SCALE GENOMIC DNA]</scope>
    <source>
        <strain evidence="1 2">325-5</strain>
    </source>
</reference>
<proteinExistence type="predicted"/>